<dbReference type="PANTHER" id="PTHR33164:SF43">
    <property type="entry name" value="HTH-TYPE TRANSCRIPTIONAL REPRESSOR YETL"/>
    <property type="match status" value="1"/>
</dbReference>
<evidence type="ECO:0000259" key="1">
    <source>
        <dbReference type="PROSITE" id="PS50995"/>
    </source>
</evidence>
<dbReference type="SUPFAM" id="SSF46785">
    <property type="entry name" value="Winged helix' DNA-binding domain"/>
    <property type="match status" value="1"/>
</dbReference>
<dbReference type="AlphaFoldDB" id="A0A4R3TBV6"/>
<reference evidence="2 3" key="1">
    <citation type="submission" date="2019-03" db="EMBL/GenBank/DDBJ databases">
        <title>Genomic Encyclopedia of Type Strains, Phase IV (KMG-IV): sequencing the most valuable type-strain genomes for metagenomic binning, comparative biology and taxonomic classification.</title>
        <authorList>
            <person name="Goeker M."/>
        </authorList>
    </citation>
    <scope>NUCLEOTIDE SEQUENCE [LARGE SCALE GENOMIC DNA]</scope>
    <source>
        <strain evidence="2 3">DSM 29481</strain>
    </source>
</reference>
<dbReference type="InterPro" id="IPR036388">
    <property type="entry name" value="WH-like_DNA-bd_sf"/>
</dbReference>
<organism evidence="2 3">
    <name type="scientific">Longicatena caecimuris</name>
    <dbReference type="NCBI Taxonomy" id="1796635"/>
    <lineage>
        <taxon>Bacteria</taxon>
        <taxon>Bacillati</taxon>
        <taxon>Bacillota</taxon>
        <taxon>Erysipelotrichia</taxon>
        <taxon>Erysipelotrichales</taxon>
        <taxon>Erysipelotrichaceae</taxon>
        <taxon>Longicatena</taxon>
    </lineage>
</organism>
<protein>
    <submittedName>
        <fullName evidence="2">DNA-binding MarR family transcriptional regulator</fullName>
    </submittedName>
</protein>
<dbReference type="SMART" id="SM00347">
    <property type="entry name" value="HTH_MARR"/>
    <property type="match status" value="1"/>
</dbReference>
<dbReference type="RefSeq" id="WP_132225013.1">
    <property type="nucleotide sequence ID" value="NZ_JANKBG010000013.1"/>
</dbReference>
<keyword evidence="2" id="KW-0238">DNA-binding</keyword>
<dbReference type="Gene3D" id="1.10.10.10">
    <property type="entry name" value="Winged helix-like DNA-binding domain superfamily/Winged helix DNA-binding domain"/>
    <property type="match status" value="1"/>
</dbReference>
<dbReference type="PANTHER" id="PTHR33164">
    <property type="entry name" value="TRANSCRIPTIONAL REGULATOR, MARR FAMILY"/>
    <property type="match status" value="1"/>
</dbReference>
<keyword evidence="3" id="KW-1185">Reference proteome</keyword>
<dbReference type="PROSITE" id="PS50995">
    <property type="entry name" value="HTH_MARR_2"/>
    <property type="match status" value="1"/>
</dbReference>
<feature type="domain" description="HTH marR-type" evidence="1">
    <location>
        <begin position="1"/>
        <end position="149"/>
    </location>
</feature>
<sequence length="163" mass="19133">MELQELIQRFSKTREQQEKAIFSTLFILGNRLQTIFDERIPDITLKQFMLLSLIRQADTQMTFTQLGSMMGCSRQNVKKLAAVLERNGYVTIKKNKADVRAATIVPTPKMHDFFDTVFVNYQTELTCVFEHYSNEELQQLFQLFMRLYEGVECLEKRTKSEKA</sequence>
<dbReference type="GO" id="GO:0003677">
    <property type="term" value="F:DNA binding"/>
    <property type="evidence" value="ECO:0007669"/>
    <property type="project" value="UniProtKB-KW"/>
</dbReference>
<dbReference type="EMBL" id="SMBP01000013">
    <property type="protein sequence ID" value="TCU58437.1"/>
    <property type="molecule type" value="Genomic_DNA"/>
</dbReference>
<proteinExistence type="predicted"/>
<dbReference type="Pfam" id="PF01047">
    <property type="entry name" value="MarR"/>
    <property type="match status" value="1"/>
</dbReference>
<dbReference type="InterPro" id="IPR036390">
    <property type="entry name" value="WH_DNA-bd_sf"/>
</dbReference>
<gene>
    <name evidence="2" type="ORF">EDD61_11361</name>
</gene>
<dbReference type="InterPro" id="IPR000835">
    <property type="entry name" value="HTH_MarR-typ"/>
</dbReference>
<comment type="caution">
    <text evidence="2">The sequence shown here is derived from an EMBL/GenBank/DDBJ whole genome shotgun (WGS) entry which is preliminary data.</text>
</comment>
<dbReference type="GO" id="GO:0003700">
    <property type="term" value="F:DNA-binding transcription factor activity"/>
    <property type="evidence" value="ECO:0007669"/>
    <property type="project" value="InterPro"/>
</dbReference>
<dbReference type="InterPro" id="IPR039422">
    <property type="entry name" value="MarR/SlyA-like"/>
</dbReference>
<accession>A0A4R3TBV6</accession>
<evidence type="ECO:0000313" key="3">
    <source>
        <dbReference type="Proteomes" id="UP000295773"/>
    </source>
</evidence>
<dbReference type="GO" id="GO:0006950">
    <property type="term" value="P:response to stress"/>
    <property type="evidence" value="ECO:0007669"/>
    <property type="project" value="TreeGrafter"/>
</dbReference>
<dbReference type="Proteomes" id="UP000295773">
    <property type="component" value="Unassembled WGS sequence"/>
</dbReference>
<name>A0A4R3TBV6_9FIRM</name>
<evidence type="ECO:0000313" key="2">
    <source>
        <dbReference type="EMBL" id="TCU58437.1"/>
    </source>
</evidence>